<reference evidence="2" key="1">
    <citation type="journal article" date="2019" name="Int. J. Syst. Evol. Microbiol.">
        <title>The Global Catalogue of Microorganisms (GCM) 10K type strain sequencing project: providing services to taxonomists for standard genome sequencing and annotation.</title>
        <authorList>
            <consortium name="The Broad Institute Genomics Platform"/>
            <consortium name="The Broad Institute Genome Sequencing Center for Infectious Disease"/>
            <person name="Wu L."/>
            <person name="Ma J."/>
        </authorList>
    </citation>
    <scope>NUCLEOTIDE SEQUENCE [LARGE SCALE GENOMIC DNA]</scope>
    <source>
        <strain evidence="2">CGMCC 4.1621</strain>
    </source>
</reference>
<protein>
    <submittedName>
        <fullName evidence="1">DUF3231 family protein</fullName>
    </submittedName>
</protein>
<sequence>MDSTQENDIKLTSAEITNLWAAYMNDSGTICHLKYYLNTVEDTEIKSVIQYALDISQLHVNTITEIFTREGYPVPHGFNLNEDVDVTAPRLFSDTYFLNNVNQLGKIGLNAYSMALPVAVREDVYSFFSQCLSESDNLIKQTNDILLAKGLFIRSPYLPIPESYDFVKQKNFLAGYFGEKRPLTGTEITNLYTNFQRNALGIATLIGYSQVAQDEEVTQFLLRGKQIANKHCEIFGSFLRESDLPCPMTWDTEVTDSITYTFSDRKMMFYTTALIALSVGYYGSSMSMSPRRDIGVMYSRLVGEILKYADDGAKILIKHGWMEEPPRALDRDELAKKE</sequence>
<keyword evidence="2" id="KW-1185">Reference proteome</keyword>
<evidence type="ECO:0000313" key="1">
    <source>
        <dbReference type="EMBL" id="MFC7062744.1"/>
    </source>
</evidence>
<dbReference type="InterPro" id="IPR012347">
    <property type="entry name" value="Ferritin-like"/>
</dbReference>
<dbReference type="Pfam" id="PF11553">
    <property type="entry name" value="DUF3231"/>
    <property type="match status" value="2"/>
</dbReference>
<dbReference type="Gene3D" id="1.20.1260.10">
    <property type="match status" value="2"/>
</dbReference>
<dbReference type="InterPro" id="IPR021617">
    <property type="entry name" value="DUF3231"/>
</dbReference>
<evidence type="ECO:0000313" key="2">
    <source>
        <dbReference type="Proteomes" id="UP001596410"/>
    </source>
</evidence>
<proteinExistence type="predicted"/>
<comment type="caution">
    <text evidence="1">The sequence shown here is derived from an EMBL/GenBank/DDBJ whole genome shotgun (WGS) entry which is preliminary data.</text>
</comment>
<organism evidence="1 2">
    <name type="scientific">Halobacillus seohaensis</name>
    <dbReference type="NCBI Taxonomy" id="447421"/>
    <lineage>
        <taxon>Bacteria</taxon>
        <taxon>Bacillati</taxon>
        <taxon>Bacillota</taxon>
        <taxon>Bacilli</taxon>
        <taxon>Bacillales</taxon>
        <taxon>Bacillaceae</taxon>
        <taxon>Halobacillus</taxon>
    </lineage>
</organism>
<accession>A0ABW2EK77</accession>
<dbReference type="Proteomes" id="UP001596410">
    <property type="component" value="Unassembled WGS sequence"/>
</dbReference>
<dbReference type="RefSeq" id="WP_204709677.1">
    <property type="nucleotide sequence ID" value="NZ_JBHSZV010000032.1"/>
</dbReference>
<gene>
    <name evidence="1" type="ORF">ACFQIC_12855</name>
</gene>
<name>A0ABW2EK77_9BACI</name>
<dbReference type="EMBL" id="JBHSZV010000032">
    <property type="protein sequence ID" value="MFC7062744.1"/>
    <property type="molecule type" value="Genomic_DNA"/>
</dbReference>